<comment type="caution">
    <text evidence="8">The sequence shown here is derived from an EMBL/GenBank/DDBJ whole genome shotgun (WGS) entry which is preliminary data.</text>
</comment>
<evidence type="ECO:0000256" key="6">
    <source>
        <dbReference type="PROSITE-ProRule" id="PRU00423"/>
    </source>
</evidence>
<dbReference type="InterPro" id="IPR013012">
    <property type="entry name" value="PTS_EIIB_3"/>
</dbReference>
<reference evidence="8 9" key="1">
    <citation type="submission" date="2016-06" db="EMBL/GenBank/DDBJ databases">
        <authorList>
            <person name="Kjaerup R.B."/>
            <person name="Dalgaard T.S."/>
            <person name="Juul-Madsen H.R."/>
        </authorList>
    </citation>
    <scope>NUCLEOTIDE SEQUENCE [LARGE SCALE GENOMIC DNA]</scope>
    <source>
        <strain evidence="8 9">373-A1</strain>
    </source>
</reference>
<dbReference type="AlphaFoldDB" id="A0A174WZK0"/>
<evidence type="ECO:0000259" key="7">
    <source>
        <dbReference type="PROSITE" id="PS51100"/>
    </source>
</evidence>
<keyword evidence="3" id="KW-0762">Sugar transport</keyword>
<evidence type="ECO:0000256" key="5">
    <source>
        <dbReference type="ARBA" id="ARBA00022683"/>
    </source>
</evidence>
<keyword evidence="2" id="KW-0597">Phosphoprotein</keyword>
<dbReference type="PROSITE" id="PS51100">
    <property type="entry name" value="PTS_EIIB_TYPE_3"/>
    <property type="match status" value="1"/>
</dbReference>
<protein>
    <recommendedName>
        <fullName evidence="7">PTS EIIB type-3 domain-containing protein</fullName>
    </recommendedName>
</protein>
<evidence type="ECO:0000256" key="4">
    <source>
        <dbReference type="ARBA" id="ARBA00022679"/>
    </source>
</evidence>
<feature type="domain" description="PTS EIIB type-3" evidence="7">
    <location>
        <begin position="1"/>
        <end position="103"/>
    </location>
</feature>
<feature type="modified residue" description="Phosphocysteine; by EIIA" evidence="6">
    <location>
        <position position="8"/>
    </location>
</feature>
<keyword evidence="1" id="KW-0813">Transport</keyword>
<evidence type="ECO:0000256" key="1">
    <source>
        <dbReference type="ARBA" id="ARBA00022448"/>
    </source>
</evidence>
<keyword evidence="4" id="KW-0808">Transferase</keyword>
<dbReference type="RefSeq" id="WP_027098253.1">
    <property type="nucleotide sequence ID" value="NZ_CABHIH010000002.1"/>
</dbReference>
<dbReference type="Proteomes" id="UP000092714">
    <property type="component" value="Unassembled WGS sequence"/>
</dbReference>
<keyword evidence="9" id="KW-1185">Reference proteome</keyword>
<dbReference type="Gene3D" id="3.40.50.2300">
    <property type="match status" value="1"/>
</dbReference>
<dbReference type="InterPro" id="IPR036095">
    <property type="entry name" value="PTS_EIIB-like_sf"/>
</dbReference>
<sequence>MNKVLVICKGTGQSKSFERFMDDYTKKNNLPIEWIYANDKEYLDVIEGGDVKVAIISPEVVLVEAQIKSTLESKNTPYIVIKPADFGLKRVEKFMPDVEKYIV</sequence>
<evidence type="ECO:0000313" key="8">
    <source>
        <dbReference type="EMBL" id="OBY10583.1"/>
    </source>
</evidence>
<evidence type="ECO:0000256" key="3">
    <source>
        <dbReference type="ARBA" id="ARBA00022597"/>
    </source>
</evidence>
<dbReference type="OrthoDB" id="1922035at2"/>
<dbReference type="SUPFAM" id="SSF52794">
    <property type="entry name" value="PTS system IIB component-like"/>
    <property type="match status" value="1"/>
</dbReference>
<organism evidence="8 9">
    <name type="scientific">Clostridium paraputrificum</name>
    <dbReference type="NCBI Taxonomy" id="29363"/>
    <lineage>
        <taxon>Bacteria</taxon>
        <taxon>Bacillati</taxon>
        <taxon>Bacillota</taxon>
        <taxon>Clostridia</taxon>
        <taxon>Eubacteriales</taxon>
        <taxon>Clostridiaceae</taxon>
        <taxon>Clostridium</taxon>
    </lineage>
</organism>
<dbReference type="EMBL" id="MAPZ01000019">
    <property type="protein sequence ID" value="OBY10583.1"/>
    <property type="molecule type" value="Genomic_DNA"/>
</dbReference>
<dbReference type="eggNOG" id="ENOG5032KUT">
    <property type="taxonomic scope" value="Bacteria"/>
</dbReference>
<evidence type="ECO:0000313" key="9">
    <source>
        <dbReference type="Proteomes" id="UP000092714"/>
    </source>
</evidence>
<name>A0A174WZK0_9CLOT</name>
<dbReference type="GO" id="GO:0009401">
    <property type="term" value="P:phosphoenolpyruvate-dependent sugar phosphotransferase system"/>
    <property type="evidence" value="ECO:0007669"/>
    <property type="project" value="UniProtKB-KW"/>
</dbReference>
<dbReference type="GO" id="GO:0008982">
    <property type="term" value="F:protein-N(PI)-phosphohistidine-sugar phosphotransferase activity"/>
    <property type="evidence" value="ECO:0007669"/>
    <property type="project" value="InterPro"/>
</dbReference>
<gene>
    <name evidence="8" type="ORF">CP373A1_08725</name>
</gene>
<evidence type="ECO:0000256" key="2">
    <source>
        <dbReference type="ARBA" id="ARBA00022553"/>
    </source>
</evidence>
<accession>A0A174WZK0</accession>
<proteinExistence type="predicted"/>
<keyword evidence="5" id="KW-0598">Phosphotransferase system</keyword>
<dbReference type="GeneID" id="42776079"/>